<evidence type="ECO:0000259" key="14">
    <source>
        <dbReference type="Pfam" id="PF02737"/>
    </source>
</evidence>
<dbReference type="GO" id="GO:0070403">
    <property type="term" value="F:NAD+ binding"/>
    <property type="evidence" value="ECO:0007669"/>
    <property type="project" value="InterPro"/>
</dbReference>
<dbReference type="InterPro" id="IPR001753">
    <property type="entry name" value="Enoyl-CoA_hydra/iso"/>
</dbReference>
<sequence>MTEEQTAVHYEKGADGIVVLTLDDPNQSANTMNDLYRRSMAAAVERLKGEIADEGDGVTGVVITSAKKTFFAGGDLKDMMKATEDDAEQIFEQVETTKAALRALETCGKPVVAAINGAALGGGLEIALACHHRVVVDDDKIKLGLPEVTLGLLPGGGGVTRVTRMLGLQDALMTVLLQGTQFKPSGAEDAGLVDELVASQDDLVPAAKAWITEHAADADAAKQPWDRPGYKMPGGTPSNPKLAGFLPAFPALLRTQLKGADMPAPKAILSAAVEGAQVDVETASRIESRYLTKLITGQNSKNMIQAFFFDLGAINSGSLRPEGVPTYEPRKVAVLGAGMMGAGIAYSCARSGMEVFLKDVSAEAAEKGKQYSVGLLDKAISRGKMSEEKKAEILARITPTADPADLAGVDTVIEAVFEDPDLKAKVFAEIKDVINPDALLCSNTSTLPITELASGVDRPEDFVGLHFFSPVDKMPLVEIIRGEKTTDATTAKALDIVKALKKTPIVVNDSRGFYTSRVIGTMVNEGLAMLGEGAHPQSVERAATQAGYPVGTLQLTDELNMELMVKIRNATKAAVERDGGTYSPHPAEKVIDTMIEKGRSSKLKGAGFYEYVDGKRAGFWKDLTATFPTAETQPDFEEMKERLLFIEAVETARCFAEGVIESAAAANIGSIMGIGYPPLTGGAAQFIQGYVGSGGRGTAGFVARAKELAAEYGERFEPPAYLVELAEKGERLPA</sequence>
<dbReference type="Pfam" id="PF00378">
    <property type="entry name" value="ECH_1"/>
    <property type="match status" value="1"/>
</dbReference>
<comment type="pathway">
    <text evidence="2">Lipid metabolism; butanoate metabolism.</text>
</comment>
<dbReference type="InterPro" id="IPR006176">
    <property type="entry name" value="3-OHacyl-CoA_DH_NAD-bd"/>
</dbReference>
<dbReference type="InterPro" id="IPR008927">
    <property type="entry name" value="6-PGluconate_DH-like_C_sf"/>
</dbReference>
<comment type="similarity">
    <text evidence="3">In the central section; belongs to the 3-hydroxyacyl-CoA dehydrogenase family.</text>
</comment>
<name>A0A917BNR7_9ACTN</name>
<dbReference type="FunFam" id="3.90.226.10:FF:000047">
    <property type="entry name" value="Probable 3-hydroxyacyl-CoA dehydrogenase"/>
    <property type="match status" value="1"/>
</dbReference>
<protein>
    <submittedName>
        <fullName evidence="15">Fatty oxidation protein FadB</fullName>
    </submittedName>
</protein>
<evidence type="ECO:0000256" key="3">
    <source>
        <dbReference type="ARBA" id="ARBA00007005"/>
    </source>
</evidence>
<evidence type="ECO:0000256" key="2">
    <source>
        <dbReference type="ARBA" id="ARBA00005086"/>
    </source>
</evidence>
<evidence type="ECO:0000313" key="16">
    <source>
        <dbReference type="Proteomes" id="UP000649179"/>
    </source>
</evidence>
<dbReference type="GO" id="GO:0016509">
    <property type="term" value="F:long-chain (3S)-3-hydroxyacyl-CoA dehydrogenase (NAD+) activity"/>
    <property type="evidence" value="ECO:0007669"/>
    <property type="project" value="TreeGrafter"/>
</dbReference>
<keyword evidence="10" id="KW-0456">Lyase</keyword>
<dbReference type="PANTHER" id="PTHR43612:SF3">
    <property type="entry name" value="TRIFUNCTIONAL ENZYME SUBUNIT ALPHA, MITOCHONDRIAL"/>
    <property type="match status" value="1"/>
</dbReference>
<keyword evidence="8" id="KW-0520">NAD</keyword>
<dbReference type="PANTHER" id="PTHR43612">
    <property type="entry name" value="TRIFUNCTIONAL ENZYME SUBUNIT ALPHA"/>
    <property type="match status" value="1"/>
</dbReference>
<reference evidence="15" key="1">
    <citation type="journal article" date="2014" name="Int. J. Syst. Evol. Microbiol.">
        <title>Complete genome sequence of Corynebacterium casei LMG S-19264T (=DSM 44701T), isolated from a smear-ripened cheese.</title>
        <authorList>
            <consortium name="US DOE Joint Genome Institute (JGI-PGF)"/>
            <person name="Walter F."/>
            <person name="Albersmeier A."/>
            <person name="Kalinowski J."/>
            <person name="Ruckert C."/>
        </authorList>
    </citation>
    <scope>NUCLEOTIDE SEQUENCE</scope>
    <source>
        <strain evidence="15">CGMCC 1.16067</strain>
    </source>
</reference>
<comment type="catalytic activity">
    <reaction evidence="12">
        <text>a (3S)-3-hydroxyacyl-CoA + NAD(+) = a 3-oxoacyl-CoA + NADH + H(+)</text>
        <dbReference type="Rhea" id="RHEA:22432"/>
        <dbReference type="ChEBI" id="CHEBI:15378"/>
        <dbReference type="ChEBI" id="CHEBI:57318"/>
        <dbReference type="ChEBI" id="CHEBI:57540"/>
        <dbReference type="ChEBI" id="CHEBI:57945"/>
        <dbReference type="ChEBI" id="CHEBI:90726"/>
        <dbReference type="EC" id="1.1.1.35"/>
    </reaction>
</comment>
<feature type="domain" description="3-hydroxyacyl-CoA dehydrogenase NAD binding" evidence="14">
    <location>
        <begin position="331"/>
        <end position="509"/>
    </location>
</feature>
<dbReference type="Proteomes" id="UP000649179">
    <property type="component" value="Unassembled WGS sequence"/>
</dbReference>
<reference evidence="15" key="2">
    <citation type="submission" date="2020-09" db="EMBL/GenBank/DDBJ databases">
        <authorList>
            <person name="Sun Q."/>
            <person name="Zhou Y."/>
        </authorList>
    </citation>
    <scope>NUCLEOTIDE SEQUENCE</scope>
    <source>
        <strain evidence="15">CGMCC 1.16067</strain>
    </source>
</reference>
<evidence type="ECO:0000256" key="10">
    <source>
        <dbReference type="ARBA" id="ARBA00023239"/>
    </source>
</evidence>
<evidence type="ECO:0000259" key="13">
    <source>
        <dbReference type="Pfam" id="PF00725"/>
    </source>
</evidence>
<dbReference type="SUPFAM" id="SSF51735">
    <property type="entry name" value="NAD(P)-binding Rossmann-fold domains"/>
    <property type="match status" value="1"/>
</dbReference>
<dbReference type="FunFam" id="1.10.1040.50:FF:000005">
    <property type="entry name" value="Probable 3-hydroxyacyl-CoA dehydrogenase"/>
    <property type="match status" value="1"/>
</dbReference>
<gene>
    <name evidence="15" type="primary">fadB</name>
    <name evidence="15" type="ORF">GCM10011519_22630</name>
</gene>
<dbReference type="Gene3D" id="1.10.1040.50">
    <property type="match status" value="1"/>
</dbReference>
<evidence type="ECO:0000256" key="8">
    <source>
        <dbReference type="ARBA" id="ARBA00023027"/>
    </source>
</evidence>
<evidence type="ECO:0000313" key="15">
    <source>
        <dbReference type="EMBL" id="GGF48120.1"/>
    </source>
</evidence>
<dbReference type="InterPro" id="IPR029045">
    <property type="entry name" value="ClpP/crotonase-like_dom_sf"/>
</dbReference>
<evidence type="ECO:0000256" key="9">
    <source>
        <dbReference type="ARBA" id="ARBA00023098"/>
    </source>
</evidence>
<dbReference type="FunFam" id="3.40.50.720:FF:000009">
    <property type="entry name" value="Fatty oxidation complex, alpha subunit"/>
    <property type="match status" value="1"/>
</dbReference>
<evidence type="ECO:0000256" key="1">
    <source>
        <dbReference type="ARBA" id="ARBA00005005"/>
    </source>
</evidence>
<dbReference type="Pfam" id="PF02737">
    <property type="entry name" value="3HCDH_N"/>
    <property type="match status" value="1"/>
</dbReference>
<evidence type="ECO:0000256" key="5">
    <source>
        <dbReference type="ARBA" id="ARBA00022832"/>
    </source>
</evidence>
<dbReference type="Gene3D" id="3.90.226.10">
    <property type="entry name" value="2-enoyl-CoA Hydratase, Chain A, domain 1"/>
    <property type="match status" value="1"/>
</dbReference>
<dbReference type="GO" id="GO:0004300">
    <property type="term" value="F:enoyl-CoA hydratase activity"/>
    <property type="evidence" value="ECO:0007669"/>
    <property type="project" value="TreeGrafter"/>
</dbReference>
<keyword evidence="11" id="KW-0511">Multifunctional enzyme</keyword>
<dbReference type="SUPFAM" id="SSF48179">
    <property type="entry name" value="6-phosphogluconate dehydrogenase C-terminal domain-like"/>
    <property type="match status" value="2"/>
</dbReference>
<evidence type="ECO:0000256" key="4">
    <source>
        <dbReference type="ARBA" id="ARBA00009463"/>
    </source>
</evidence>
<dbReference type="CDD" id="cd06558">
    <property type="entry name" value="crotonase-like"/>
    <property type="match status" value="1"/>
</dbReference>
<dbReference type="AlphaFoldDB" id="A0A917BNR7"/>
<accession>A0A917BNR7</accession>
<comment type="similarity">
    <text evidence="4">Belongs to the 3-hydroxyacyl-CoA dehydrogenase family.</text>
</comment>
<keyword evidence="7" id="KW-0560">Oxidoreductase</keyword>
<dbReference type="EMBL" id="BMKQ01000001">
    <property type="protein sequence ID" value="GGF48120.1"/>
    <property type="molecule type" value="Genomic_DNA"/>
</dbReference>
<evidence type="ECO:0000256" key="7">
    <source>
        <dbReference type="ARBA" id="ARBA00023002"/>
    </source>
</evidence>
<dbReference type="Gene3D" id="3.40.50.720">
    <property type="entry name" value="NAD(P)-binding Rossmann-like Domain"/>
    <property type="match status" value="1"/>
</dbReference>
<dbReference type="RefSeq" id="WP_229660799.1">
    <property type="nucleotide sequence ID" value="NZ_BMKQ01000001.1"/>
</dbReference>
<evidence type="ECO:0000256" key="11">
    <source>
        <dbReference type="ARBA" id="ARBA00023268"/>
    </source>
</evidence>
<evidence type="ECO:0000256" key="12">
    <source>
        <dbReference type="ARBA" id="ARBA00049556"/>
    </source>
</evidence>
<evidence type="ECO:0000256" key="6">
    <source>
        <dbReference type="ARBA" id="ARBA00022963"/>
    </source>
</evidence>
<keyword evidence="6" id="KW-0442">Lipid degradation</keyword>
<keyword evidence="16" id="KW-1185">Reference proteome</keyword>
<comment type="caution">
    <text evidence="15">The sequence shown here is derived from an EMBL/GenBank/DDBJ whole genome shotgun (WGS) entry which is preliminary data.</text>
</comment>
<organism evidence="15 16">
    <name type="scientific">Marmoricola endophyticus</name>
    <dbReference type="NCBI Taxonomy" id="2040280"/>
    <lineage>
        <taxon>Bacteria</taxon>
        <taxon>Bacillati</taxon>
        <taxon>Actinomycetota</taxon>
        <taxon>Actinomycetes</taxon>
        <taxon>Propionibacteriales</taxon>
        <taxon>Nocardioidaceae</taxon>
        <taxon>Marmoricola</taxon>
    </lineage>
</organism>
<proteinExistence type="inferred from homology"/>
<keyword evidence="5" id="KW-0276">Fatty acid metabolism</keyword>
<dbReference type="InterPro" id="IPR050136">
    <property type="entry name" value="FA_oxidation_alpha_subunit"/>
</dbReference>
<feature type="domain" description="3-hydroxyacyl-CoA dehydrogenase C-terminal" evidence="13">
    <location>
        <begin position="512"/>
        <end position="611"/>
    </location>
</feature>
<dbReference type="Pfam" id="PF00725">
    <property type="entry name" value="3HCDH"/>
    <property type="match status" value="1"/>
</dbReference>
<dbReference type="GO" id="GO:0006635">
    <property type="term" value="P:fatty acid beta-oxidation"/>
    <property type="evidence" value="ECO:0007669"/>
    <property type="project" value="TreeGrafter"/>
</dbReference>
<dbReference type="InterPro" id="IPR036291">
    <property type="entry name" value="NAD(P)-bd_dom_sf"/>
</dbReference>
<keyword evidence="9" id="KW-0443">Lipid metabolism</keyword>
<dbReference type="SUPFAM" id="SSF52096">
    <property type="entry name" value="ClpP/crotonase"/>
    <property type="match status" value="1"/>
</dbReference>
<comment type="pathway">
    <text evidence="1">Lipid metabolism; fatty acid beta-oxidation.</text>
</comment>
<dbReference type="InterPro" id="IPR006108">
    <property type="entry name" value="3HC_DH_C"/>
</dbReference>